<evidence type="ECO:0000256" key="2">
    <source>
        <dbReference type="SAM" id="MobiDB-lite"/>
    </source>
</evidence>
<dbReference type="Pfam" id="PF01833">
    <property type="entry name" value="TIG"/>
    <property type="match status" value="1"/>
</dbReference>
<dbReference type="CDD" id="cd18793">
    <property type="entry name" value="SF2_C_SNF"/>
    <property type="match status" value="1"/>
</dbReference>
<dbReference type="InterPro" id="IPR049730">
    <property type="entry name" value="SNF2/RAD54-like_C"/>
</dbReference>
<dbReference type="InterPro" id="IPR027417">
    <property type="entry name" value="P-loop_NTPase"/>
</dbReference>
<dbReference type="Proteomes" id="UP001152872">
    <property type="component" value="Unassembled WGS sequence"/>
</dbReference>
<dbReference type="PANTHER" id="PTHR45766">
    <property type="entry name" value="DNA ANNEALING HELICASE AND ENDONUCLEASE ZRANB3 FAMILY MEMBER"/>
    <property type="match status" value="1"/>
</dbReference>
<dbReference type="Gene3D" id="2.60.40.10">
    <property type="entry name" value="Immunoglobulins"/>
    <property type="match status" value="1"/>
</dbReference>
<dbReference type="SUPFAM" id="SSF52540">
    <property type="entry name" value="P-loop containing nucleoside triphosphate hydrolases"/>
    <property type="match status" value="2"/>
</dbReference>
<feature type="compositionally biased region" description="Basic and acidic residues" evidence="2">
    <location>
        <begin position="874"/>
        <end position="883"/>
    </location>
</feature>
<evidence type="ECO:0000313" key="6">
    <source>
        <dbReference type="Proteomes" id="UP001152872"/>
    </source>
</evidence>
<dbReference type="InterPro" id="IPR002909">
    <property type="entry name" value="IPT_dom"/>
</dbReference>
<dbReference type="PANTHER" id="PTHR45766:SF6">
    <property type="entry name" value="SWI_SNF-RELATED MATRIX-ASSOCIATED ACTIN-DEPENDENT REGULATOR OF CHROMATIN SUBFAMILY A-LIKE PROTEIN 1"/>
    <property type="match status" value="1"/>
</dbReference>
<name>A0A9X4RH85_9CYAN</name>
<accession>A0A9X4RH85</accession>
<keyword evidence="5" id="KW-0067">ATP-binding</keyword>
<dbReference type="InterPro" id="IPR001650">
    <property type="entry name" value="Helicase_C-like"/>
</dbReference>
<evidence type="ECO:0000256" key="1">
    <source>
        <dbReference type="ARBA" id="ARBA00022801"/>
    </source>
</evidence>
<dbReference type="SMART" id="SM00487">
    <property type="entry name" value="DEXDc"/>
    <property type="match status" value="1"/>
</dbReference>
<dbReference type="GO" id="GO:0016787">
    <property type="term" value="F:hydrolase activity"/>
    <property type="evidence" value="ECO:0007669"/>
    <property type="project" value="UniProtKB-KW"/>
</dbReference>
<proteinExistence type="predicted"/>
<dbReference type="GO" id="GO:0004386">
    <property type="term" value="F:helicase activity"/>
    <property type="evidence" value="ECO:0007669"/>
    <property type="project" value="UniProtKB-KW"/>
</dbReference>
<keyword evidence="1" id="KW-0378">Hydrolase</keyword>
<dbReference type="Gene3D" id="3.40.50.300">
    <property type="entry name" value="P-loop containing nucleotide triphosphate hydrolases"/>
    <property type="match status" value="1"/>
</dbReference>
<gene>
    <name evidence="5" type="ORF">FEV09_06575</name>
</gene>
<dbReference type="Gene3D" id="3.30.870.10">
    <property type="entry name" value="Endonuclease Chain A"/>
    <property type="match status" value="1"/>
</dbReference>
<feature type="domain" description="Helicase C-terminal" evidence="4">
    <location>
        <begin position="938"/>
        <end position="1133"/>
    </location>
</feature>
<feature type="domain" description="Helicase ATP-binding" evidence="3">
    <location>
        <begin position="508"/>
        <end position="666"/>
    </location>
</feature>
<dbReference type="Gene3D" id="3.40.50.10810">
    <property type="entry name" value="Tandem AAA-ATPase domain"/>
    <property type="match status" value="1"/>
</dbReference>
<evidence type="ECO:0000259" key="4">
    <source>
        <dbReference type="PROSITE" id="PS51194"/>
    </source>
</evidence>
<dbReference type="PROSITE" id="PS51192">
    <property type="entry name" value="HELICASE_ATP_BIND_1"/>
    <property type="match status" value="1"/>
</dbReference>
<evidence type="ECO:0000313" key="5">
    <source>
        <dbReference type="EMBL" id="MDG3494221.1"/>
    </source>
</evidence>
<reference evidence="5" key="1">
    <citation type="submission" date="2019-05" db="EMBL/GenBank/DDBJ databases">
        <title>Whole genome sequencing of Pseudanabaena catenata USMAC16.</title>
        <authorList>
            <person name="Khan Z."/>
            <person name="Omar W.M."/>
            <person name="Convey P."/>
            <person name="Merican F."/>
            <person name="Najimudin N."/>
        </authorList>
    </citation>
    <scope>NUCLEOTIDE SEQUENCE</scope>
    <source>
        <strain evidence="5">USMAC16</strain>
    </source>
</reference>
<dbReference type="Pfam" id="PF00271">
    <property type="entry name" value="Helicase_C"/>
    <property type="match status" value="1"/>
</dbReference>
<comment type="caution">
    <text evidence="5">The sequence shown here is derived from an EMBL/GenBank/DDBJ whole genome shotgun (WGS) entry which is preliminary data.</text>
</comment>
<organism evidence="5 6">
    <name type="scientific">Pseudanabaena catenata USMAC16</name>
    <dbReference type="NCBI Taxonomy" id="1855837"/>
    <lineage>
        <taxon>Bacteria</taxon>
        <taxon>Bacillati</taxon>
        <taxon>Cyanobacteriota</taxon>
        <taxon>Cyanophyceae</taxon>
        <taxon>Pseudanabaenales</taxon>
        <taxon>Pseudanabaenaceae</taxon>
        <taxon>Pseudanabaena</taxon>
    </lineage>
</organism>
<sequence length="1421" mass="163198">MLEAIIQDLIRKERPYYLPQGSPIKGLDNQYWLVFKHRDADNLLKNIASFFGLGSKKDTHIVIRIDLQDAKIYYYLPKKQGDVPSTSLLRIGNIKSIEKFLKRDRVTKEPALLEGSLRVIKGNQRRYNLPDELAKYNIAIAQMLERSSIYRRSTAYFDSGILKFYEEPLQSIIQTDGRILLLMDWQGFTKKSDISELEKLQDPDYRAQFAQRTLQEFLQGLADSTFSHTEILAELVRLEFLQIKLIKMEQGRAIYHKKTGIFSDSLDNHILHEGSDNFTRAAHSRNAESVTFLYSWDDLDGEAIAQSIQQFDQEWHRQDLAFDISLEFLQQVRAERDRRAQFQKPNIKTISPDQFPSGETTKVEITGDNLDQVTQVTVIDNPLVEVTITEQTQDLIKADVEVSPDHPPQILNDFRVRDTKGEEYKVNPAIAPKVSNVVKVPAFPEILGFKEAIEKILAGEYGTPNDFLYWMAKQRPNQFRVKQDSYLDELINEGILYEHQKSGAQHCLRVMQDFGVAVCADAVGLGKTRLAAAVAYLYREQKEQQGGQAKIAIVAAQKLWANWEREMSELGFRRKDYELFNKNLMSRKGSKFVEEFNRFEGADLVIIDEAHEGIRNFNNRIHKTCLQIREQDRINGKQRQFLLLTATPWNNRREDIYNILSPFLTRLEGFKEVGFPNEVSQWFESRESGVENFTDRTDLFRRVYKQLFLQRTRQMLREASPEMNVYAKRLAEWLPVQFEPSTEQALEQIFTQFEASLYIPFADPLRYFTGTAEQRSLLKNQRRFFLQRAESSMYALRRTIVNFRMRIDLMRSRLAGITPDAVGLNNFLLDHYGFSKPVQTKIELDYQLDYEADFFMEDEDYEEEEEEENNNPETSKETKRQQLRDQINKATDALTDHPEKAQQIYALMLDACEQDLVQMEQIQNLLADEFLKDHKREQVTQQVKTLISQGKKVLLISTFSDTVLDYYLHMSRDSAIASQGIGMAIGSTKSYFPENARSSLNFAPHNFIKNNRQTNGIKRQQLFRLFAPVATCKNPSDRPSPSDEVMVLIGSETLSVGQNLQDADYLINIDLPWNPMTLEQRIGRIDRPKQHKAENIVIYYANSESQLLRQASRLKNLNKKLVGDLANPDGEISNVTDANTLGASVYGDTLFDDPILPGYVDFIQSLAKARNIEHVNLQEEVYRQQENSHDLYTHQEILYAEDLSKRIADLGQDYQANAIALGQSGAQQAESQALTALTVKYFDPNGAVIVEQEQHIFWNDQTGERDAYGVAIATAFNTPEISEVIAANRLLTSASNLYKQLTKLKQNLSTNLAQVDTIANITVNSERLNKIKKRVAMLATFPKGIVRQDVTETLKKLNSCKHFKPVQKLLKDYTNGEKAKLDHDAFVTQLVADTDKLNLLAIDNAQATSLQVSLEALLLRL</sequence>
<dbReference type="RefSeq" id="WP_009626288.1">
    <property type="nucleotide sequence ID" value="NZ_VBTY01000037.1"/>
</dbReference>
<evidence type="ECO:0000259" key="3">
    <source>
        <dbReference type="PROSITE" id="PS51192"/>
    </source>
</evidence>
<dbReference type="PROSITE" id="PS51194">
    <property type="entry name" value="HELICASE_CTER"/>
    <property type="match status" value="1"/>
</dbReference>
<feature type="region of interest" description="Disordered" evidence="2">
    <location>
        <begin position="860"/>
        <end position="883"/>
    </location>
</feature>
<dbReference type="InterPro" id="IPR014001">
    <property type="entry name" value="Helicase_ATP-bd"/>
</dbReference>
<keyword evidence="5" id="KW-0347">Helicase</keyword>
<keyword evidence="6" id="KW-1185">Reference proteome</keyword>
<dbReference type="InterPro" id="IPR013783">
    <property type="entry name" value="Ig-like_fold"/>
</dbReference>
<feature type="compositionally biased region" description="Acidic residues" evidence="2">
    <location>
        <begin position="860"/>
        <end position="870"/>
    </location>
</feature>
<dbReference type="SMART" id="SM00490">
    <property type="entry name" value="HELICc"/>
    <property type="match status" value="1"/>
</dbReference>
<keyword evidence="5" id="KW-0547">Nucleotide-binding</keyword>
<dbReference type="EMBL" id="VBTY01000037">
    <property type="protein sequence ID" value="MDG3494221.1"/>
    <property type="molecule type" value="Genomic_DNA"/>
</dbReference>
<dbReference type="InterPro" id="IPR038718">
    <property type="entry name" value="SNF2-like_sf"/>
</dbReference>
<protein>
    <submittedName>
        <fullName evidence="5">Helicase-related protein</fullName>
    </submittedName>
</protein>